<dbReference type="GO" id="GO:0016491">
    <property type="term" value="F:oxidoreductase activity"/>
    <property type="evidence" value="ECO:0007669"/>
    <property type="project" value="InterPro"/>
</dbReference>
<dbReference type="AlphaFoldDB" id="A0A975G8Y3"/>
<proteinExistence type="predicted"/>
<gene>
    <name evidence="3" type="ORF">KBB96_16675</name>
</gene>
<dbReference type="InterPro" id="IPR036249">
    <property type="entry name" value="Thioredoxin-like_sf"/>
</dbReference>
<dbReference type="KEGG" id="lamb:KBB96_16675"/>
<dbReference type="EMBL" id="CP073100">
    <property type="protein sequence ID" value="QUE50485.1"/>
    <property type="molecule type" value="Genomic_DNA"/>
</dbReference>
<keyword evidence="4" id="KW-1185">Reference proteome</keyword>
<feature type="domain" description="Thioredoxin" evidence="2">
    <location>
        <begin position="20"/>
        <end position="182"/>
    </location>
</feature>
<organism evidence="3 4">
    <name type="scientific">Luteolibacter ambystomatis</name>
    <dbReference type="NCBI Taxonomy" id="2824561"/>
    <lineage>
        <taxon>Bacteria</taxon>
        <taxon>Pseudomonadati</taxon>
        <taxon>Verrucomicrobiota</taxon>
        <taxon>Verrucomicrobiia</taxon>
        <taxon>Verrucomicrobiales</taxon>
        <taxon>Verrucomicrobiaceae</taxon>
        <taxon>Luteolibacter</taxon>
    </lineage>
</organism>
<dbReference type="RefSeq" id="WP_211630625.1">
    <property type="nucleotide sequence ID" value="NZ_CP073100.1"/>
</dbReference>
<dbReference type="InterPro" id="IPR013766">
    <property type="entry name" value="Thioredoxin_domain"/>
</dbReference>
<feature type="signal peptide" evidence="1">
    <location>
        <begin position="1"/>
        <end position="19"/>
    </location>
</feature>
<dbReference type="CDD" id="cd02966">
    <property type="entry name" value="TlpA_like_family"/>
    <property type="match status" value="1"/>
</dbReference>
<dbReference type="InterPro" id="IPR050553">
    <property type="entry name" value="Thioredoxin_ResA/DsbE_sf"/>
</dbReference>
<name>A0A975G8Y3_9BACT</name>
<reference evidence="3" key="1">
    <citation type="submission" date="2021-04" db="EMBL/GenBank/DDBJ databases">
        <title>Luteolibacter sp. 32A isolated from the skin of an Anderson's salamander (Ambystoma andersonii).</title>
        <authorList>
            <person name="Spergser J."/>
            <person name="Busse H.-J."/>
        </authorList>
    </citation>
    <scope>NUCLEOTIDE SEQUENCE</scope>
    <source>
        <strain evidence="3">32A</strain>
    </source>
</reference>
<dbReference type="PANTHER" id="PTHR42852">
    <property type="entry name" value="THIOL:DISULFIDE INTERCHANGE PROTEIN DSBE"/>
    <property type="match status" value="1"/>
</dbReference>
<dbReference type="InterPro" id="IPR013740">
    <property type="entry name" value="Redoxin"/>
</dbReference>
<evidence type="ECO:0000313" key="3">
    <source>
        <dbReference type="EMBL" id="QUE50485.1"/>
    </source>
</evidence>
<dbReference type="Pfam" id="PF08534">
    <property type="entry name" value="Redoxin"/>
    <property type="match status" value="1"/>
</dbReference>
<evidence type="ECO:0000256" key="1">
    <source>
        <dbReference type="SAM" id="SignalP"/>
    </source>
</evidence>
<protein>
    <submittedName>
        <fullName evidence="3">TlpA family protein disulfide reductase</fullName>
    </submittedName>
</protein>
<dbReference type="Proteomes" id="UP000676169">
    <property type="component" value="Chromosome"/>
</dbReference>
<sequence>MKSILIFGAIAAMVSTASALQAGDRVTPEALGQAKFVQGSVPKEWEPGKLYFIECWATWCGPCIASIPHVNELHKKYSEKGLRVIGLNVWDDGPYEKVEKFVKAKGEGMSYPVAFVGKGGAFETSWLKPAGVTGIPHTFLVRDGKLLATQHPGQLTDEVIGKLLAGGDGEAQALGVIAQQKADRAAETQLYKDFRAAQAKKDTAAMAQAIQGLEKYDSRGIPNLRFDLARTKGDWNEVKTAVAGFPDDATALMPLGQFAAELCDETRTPGVSDDLRREVAAKIMKAQGGKPGRYYEMVPLAALQAKAGDKEAALKTAKVLIANPGDTPAAVMTRYTAEVDKGEVPSLSQFLSWVSEERKAAAAKQ</sequence>
<feature type="chain" id="PRO_5038069502" evidence="1">
    <location>
        <begin position="20"/>
        <end position="365"/>
    </location>
</feature>
<dbReference type="PROSITE" id="PS51352">
    <property type="entry name" value="THIOREDOXIN_2"/>
    <property type="match status" value="1"/>
</dbReference>
<keyword evidence="1" id="KW-0732">Signal</keyword>
<dbReference type="SUPFAM" id="SSF52833">
    <property type="entry name" value="Thioredoxin-like"/>
    <property type="match status" value="1"/>
</dbReference>
<evidence type="ECO:0000313" key="4">
    <source>
        <dbReference type="Proteomes" id="UP000676169"/>
    </source>
</evidence>
<accession>A0A975G8Y3</accession>
<dbReference type="PANTHER" id="PTHR42852:SF13">
    <property type="entry name" value="PROTEIN DIPZ"/>
    <property type="match status" value="1"/>
</dbReference>
<dbReference type="Gene3D" id="3.40.30.10">
    <property type="entry name" value="Glutaredoxin"/>
    <property type="match status" value="1"/>
</dbReference>
<evidence type="ECO:0000259" key="2">
    <source>
        <dbReference type="PROSITE" id="PS51352"/>
    </source>
</evidence>